<comment type="caution">
    <text evidence="1">The sequence shown here is derived from an EMBL/GenBank/DDBJ whole genome shotgun (WGS) entry which is preliminary data.</text>
</comment>
<proteinExistence type="predicted"/>
<dbReference type="RefSeq" id="WP_307337931.1">
    <property type="nucleotide sequence ID" value="NZ_JAUSUQ010000005.1"/>
</dbReference>
<evidence type="ECO:0000313" key="1">
    <source>
        <dbReference type="EMBL" id="MDQ0338872.1"/>
    </source>
</evidence>
<accession>A0ABU0CR24</accession>
<name>A0ABU0CR24_9BACI</name>
<organism evidence="1 2">
    <name type="scientific">Caldalkalibacillus uzonensis</name>
    <dbReference type="NCBI Taxonomy" id="353224"/>
    <lineage>
        <taxon>Bacteria</taxon>
        <taxon>Bacillati</taxon>
        <taxon>Bacillota</taxon>
        <taxon>Bacilli</taxon>
        <taxon>Bacillales</taxon>
        <taxon>Bacillaceae</taxon>
        <taxon>Caldalkalibacillus</taxon>
    </lineage>
</organism>
<evidence type="ECO:0000313" key="2">
    <source>
        <dbReference type="Proteomes" id="UP001232445"/>
    </source>
</evidence>
<protein>
    <submittedName>
        <fullName evidence="1">Uncharacterized protein</fullName>
    </submittedName>
</protein>
<dbReference type="Proteomes" id="UP001232445">
    <property type="component" value="Unassembled WGS sequence"/>
</dbReference>
<dbReference type="EMBL" id="JAUSUQ010000005">
    <property type="protein sequence ID" value="MDQ0338872.1"/>
    <property type="molecule type" value="Genomic_DNA"/>
</dbReference>
<keyword evidence="2" id="KW-1185">Reference proteome</keyword>
<sequence length="126" mass="14797">MEPVWMNAYHCLYDRSFEQYVDQLPAAEQLHDELQQRNYMFYWLHYPVQEEVMLKAGESHLLELVGACYTKENGNPIQIARFYRHTHTGDNDFIMVTENGKVKDGLTFEQMIEAGSSFSPIQDDLK</sequence>
<gene>
    <name evidence="1" type="ORF">J2S00_001658</name>
</gene>
<reference evidence="1 2" key="1">
    <citation type="submission" date="2023-07" db="EMBL/GenBank/DDBJ databases">
        <title>Genomic Encyclopedia of Type Strains, Phase IV (KMG-IV): sequencing the most valuable type-strain genomes for metagenomic binning, comparative biology and taxonomic classification.</title>
        <authorList>
            <person name="Goeker M."/>
        </authorList>
    </citation>
    <scope>NUCLEOTIDE SEQUENCE [LARGE SCALE GENOMIC DNA]</scope>
    <source>
        <strain evidence="1 2">DSM 17740</strain>
    </source>
</reference>